<dbReference type="InterPro" id="IPR007371">
    <property type="entry name" value="TPK_catalytic"/>
</dbReference>
<dbReference type="Gene3D" id="3.40.50.10240">
    <property type="entry name" value="Thiamin pyrophosphokinase, catalytic domain"/>
    <property type="match status" value="1"/>
</dbReference>
<dbReference type="GO" id="GO:0030975">
    <property type="term" value="F:thiamine binding"/>
    <property type="evidence" value="ECO:0007669"/>
    <property type="project" value="InterPro"/>
</dbReference>
<dbReference type="PANTHER" id="PTHR41299:SF1">
    <property type="entry name" value="THIAMINE PYROPHOSPHOKINASE"/>
    <property type="match status" value="1"/>
</dbReference>
<keyword evidence="2" id="KW-0547">Nucleotide-binding</keyword>
<protein>
    <recommendedName>
        <fullName evidence="5">Thiamine diphosphokinase</fullName>
        <ecNumber evidence="5">2.7.6.2</ecNumber>
    </recommendedName>
</protein>
<dbReference type="SUPFAM" id="SSF63862">
    <property type="entry name" value="Thiamin pyrophosphokinase, substrate-binding domain"/>
    <property type="match status" value="1"/>
</dbReference>
<dbReference type="InterPro" id="IPR036759">
    <property type="entry name" value="TPK_catalytic_sf"/>
</dbReference>
<sequence>MRAVIIGSGDINDYKYIKGFLRDDDFFICADGGIRHAAGLGIEPEILIGDFDSMPKGIKTAAKVIRYPAKKDFTDGELCAEYAAEHGFSETLFIGMTGTRLDHTINNILLLFKCVNSKLINEHNEIIPLCAGAGIEIKNKRGKTLSLIPLNGDLENVAMRGFEYPLDGETLYFGAARGNSNVVTSDNAFISAKKGKGLIIINNGE</sequence>
<reference evidence="7" key="2">
    <citation type="journal article" date="2021" name="PeerJ">
        <title>Extensive microbial diversity within the chicken gut microbiome revealed by metagenomics and culture.</title>
        <authorList>
            <person name="Gilroy R."/>
            <person name="Ravi A."/>
            <person name="Getino M."/>
            <person name="Pursley I."/>
            <person name="Horton D.L."/>
            <person name="Alikhan N.F."/>
            <person name="Baker D."/>
            <person name="Gharbi K."/>
            <person name="Hall N."/>
            <person name="Watson M."/>
            <person name="Adriaenssens E.M."/>
            <person name="Foster-Nyarko E."/>
            <person name="Jarju S."/>
            <person name="Secka A."/>
            <person name="Antonio M."/>
            <person name="Oren A."/>
            <person name="Chaudhuri R.R."/>
            <person name="La Ragione R."/>
            <person name="Hildebrand F."/>
            <person name="Pallen M.J."/>
        </authorList>
    </citation>
    <scope>NUCLEOTIDE SEQUENCE</scope>
    <source>
        <strain evidence="7">CHK181-108</strain>
    </source>
</reference>
<dbReference type="CDD" id="cd07995">
    <property type="entry name" value="TPK"/>
    <property type="match status" value="1"/>
</dbReference>
<dbReference type="InterPro" id="IPR007373">
    <property type="entry name" value="Thiamin_PyroPKinase_B1-bd"/>
</dbReference>
<dbReference type="EMBL" id="DVLU01000047">
    <property type="protein sequence ID" value="HIT85245.1"/>
    <property type="molecule type" value="Genomic_DNA"/>
</dbReference>
<evidence type="ECO:0000256" key="4">
    <source>
        <dbReference type="ARBA" id="ARBA00022840"/>
    </source>
</evidence>
<evidence type="ECO:0000256" key="1">
    <source>
        <dbReference type="ARBA" id="ARBA00022679"/>
    </source>
</evidence>
<dbReference type="SUPFAM" id="SSF63999">
    <property type="entry name" value="Thiamin pyrophosphokinase, catalytic domain"/>
    <property type="match status" value="1"/>
</dbReference>
<proteinExistence type="predicted"/>
<evidence type="ECO:0000313" key="8">
    <source>
        <dbReference type="Proteomes" id="UP000824165"/>
    </source>
</evidence>
<organism evidence="7 8">
    <name type="scientific">Candidatus Ornithomonoglobus intestinigallinarum</name>
    <dbReference type="NCBI Taxonomy" id="2840894"/>
    <lineage>
        <taxon>Bacteria</taxon>
        <taxon>Bacillati</taxon>
        <taxon>Bacillota</taxon>
        <taxon>Clostridia</taxon>
        <taxon>Candidatus Ornithomonoglobus</taxon>
    </lineage>
</organism>
<dbReference type="Pfam" id="PF04263">
    <property type="entry name" value="TPK_catalytic"/>
    <property type="match status" value="1"/>
</dbReference>
<name>A0A9D1KQ19_9FIRM</name>
<comment type="caution">
    <text evidence="7">The sequence shown here is derived from an EMBL/GenBank/DDBJ whole genome shotgun (WGS) entry which is preliminary data.</text>
</comment>
<evidence type="ECO:0000256" key="3">
    <source>
        <dbReference type="ARBA" id="ARBA00022777"/>
    </source>
</evidence>
<feature type="domain" description="Thiamin pyrophosphokinase thiamin-binding" evidence="6">
    <location>
        <begin position="134"/>
        <end position="198"/>
    </location>
</feature>
<dbReference type="GO" id="GO:0004788">
    <property type="term" value="F:thiamine diphosphokinase activity"/>
    <property type="evidence" value="ECO:0007669"/>
    <property type="project" value="UniProtKB-UniRule"/>
</dbReference>
<evidence type="ECO:0000256" key="5">
    <source>
        <dbReference type="NCBIfam" id="TIGR01378"/>
    </source>
</evidence>
<dbReference type="GO" id="GO:0006772">
    <property type="term" value="P:thiamine metabolic process"/>
    <property type="evidence" value="ECO:0007669"/>
    <property type="project" value="UniProtKB-UniRule"/>
</dbReference>
<dbReference type="GO" id="GO:0016301">
    <property type="term" value="F:kinase activity"/>
    <property type="evidence" value="ECO:0007669"/>
    <property type="project" value="UniProtKB-KW"/>
</dbReference>
<keyword evidence="1 7" id="KW-0808">Transferase</keyword>
<dbReference type="GO" id="GO:0005524">
    <property type="term" value="F:ATP binding"/>
    <property type="evidence" value="ECO:0007669"/>
    <property type="project" value="UniProtKB-KW"/>
</dbReference>
<keyword evidence="3" id="KW-0418">Kinase</keyword>
<dbReference type="InterPro" id="IPR036371">
    <property type="entry name" value="TPK_B1-bd_sf"/>
</dbReference>
<dbReference type="InterPro" id="IPR006282">
    <property type="entry name" value="Thi_PPkinase"/>
</dbReference>
<dbReference type="EC" id="2.7.6.2" evidence="5"/>
<gene>
    <name evidence="7" type="ORF">IAA60_04975</name>
</gene>
<evidence type="ECO:0000256" key="2">
    <source>
        <dbReference type="ARBA" id="ARBA00022741"/>
    </source>
</evidence>
<dbReference type="PANTHER" id="PTHR41299">
    <property type="entry name" value="THIAMINE PYROPHOSPHOKINASE"/>
    <property type="match status" value="1"/>
</dbReference>
<dbReference type="AlphaFoldDB" id="A0A9D1KQ19"/>
<dbReference type="Pfam" id="PF04265">
    <property type="entry name" value="TPK_B1_binding"/>
    <property type="match status" value="1"/>
</dbReference>
<evidence type="ECO:0000259" key="6">
    <source>
        <dbReference type="SMART" id="SM00983"/>
    </source>
</evidence>
<dbReference type="Proteomes" id="UP000824165">
    <property type="component" value="Unassembled WGS sequence"/>
</dbReference>
<keyword evidence="4" id="KW-0067">ATP-binding</keyword>
<reference evidence="7" key="1">
    <citation type="submission" date="2020-10" db="EMBL/GenBank/DDBJ databases">
        <authorList>
            <person name="Gilroy R."/>
        </authorList>
    </citation>
    <scope>NUCLEOTIDE SEQUENCE</scope>
    <source>
        <strain evidence="7">CHK181-108</strain>
    </source>
</reference>
<dbReference type="NCBIfam" id="TIGR01378">
    <property type="entry name" value="thi_PPkinase"/>
    <property type="match status" value="1"/>
</dbReference>
<dbReference type="GO" id="GO:0009229">
    <property type="term" value="P:thiamine diphosphate biosynthetic process"/>
    <property type="evidence" value="ECO:0007669"/>
    <property type="project" value="InterPro"/>
</dbReference>
<dbReference type="InterPro" id="IPR053149">
    <property type="entry name" value="TPK"/>
</dbReference>
<dbReference type="SMART" id="SM00983">
    <property type="entry name" value="TPK_B1_binding"/>
    <property type="match status" value="1"/>
</dbReference>
<evidence type="ECO:0000313" key="7">
    <source>
        <dbReference type="EMBL" id="HIT85245.1"/>
    </source>
</evidence>
<accession>A0A9D1KQ19</accession>